<proteinExistence type="predicted"/>
<evidence type="ECO:0008006" key="4">
    <source>
        <dbReference type="Google" id="ProtNLM"/>
    </source>
</evidence>
<organism evidence="2 3">
    <name type="scientific">Iphiclides podalirius</name>
    <name type="common">scarce swallowtail</name>
    <dbReference type="NCBI Taxonomy" id="110791"/>
    <lineage>
        <taxon>Eukaryota</taxon>
        <taxon>Metazoa</taxon>
        <taxon>Ecdysozoa</taxon>
        <taxon>Arthropoda</taxon>
        <taxon>Hexapoda</taxon>
        <taxon>Insecta</taxon>
        <taxon>Pterygota</taxon>
        <taxon>Neoptera</taxon>
        <taxon>Endopterygota</taxon>
        <taxon>Lepidoptera</taxon>
        <taxon>Glossata</taxon>
        <taxon>Ditrysia</taxon>
        <taxon>Papilionoidea</taxon>
        <taxon>Papilionidae</taxon>
        <taxon>Papilioninae</taxon>
        <taxon>Iphiclides</taxon>
    </lineage>
</organism>
<sequence>MDKSKVIKLNNSAAKNCVSKSWTHNRTTETRGSGPKATPRLQGRKQFDITEPLCYPSMTTSSGARQPCAYCSSWLSASTDADSRAKVKDCPAPRTTPTKRDAPIAKRLEPPTSGPNPYAPHLKYGIFPQNRNRPTSPTKRASRSMGNDNYEAMKEASRTSSPFFSVRPLEQQDLEIASRAEMMVAPDRFSGLPAFNSVG</sequence>
<name>A0ABN8ITY1_9NEOP</name>
<feature type="compositionally biased region" description="Basic and acidic residues" evidence="1">
    <location>
        <begin position="98"/>
        <end position="109"/>
    </location>
</feature>
<dbReference type="Proteomes" id="UP000837857">
    <property type="component" value="Chromosome 30"/>
</dbReference>
<dbReference type="EMBL" id="OW152842">
    <property type="protein sequence ID" value="CAH2064683.1"/>
    <property type="molecule type" value="Genomic_DNA"/>
</dbReference>
<feature type="compositionally biased region" description="Polar residues" evidence="1">
    <location>
        <begin position="129"/>
        <end position="147"/>
    </location>
</feature>
<keyword evidence="3" id="KW-1185">Reference proteome</keyword>
<feature type="non-terminal residue" evidence="2">
    <location>
        <position position="1"/>
    </location>
</feature>
<gene>
    <name evidence="2" type="ORF">IPOD504_LOCUS12853</name>
</gene>
<evidence type="ECO:0000313" key="2">
    <source>
        <dbReference type="EMBL" id="CAH2064683.1"/>
    </source>
</evidence>
<protein>
    <recommendedName>
        <fullName evidence="4">Prolactin receptor</fullName>
    </recommendedName>
</protein>
<evidence type="ECO:0000256" key="1">
    <source>
        <dbReference type="SAM" id="MobiDB-lite"/>
    </source>
</evidence>
<evidence type="ECO:0000313" key="3">
    <source>
        <dbReference type="Proteomes" id="UP000837857"/>
    </source>
</evidence>
<feature type="region of interest" description="Disordered" evidence="1">
    <location>
        <begin position="18"/>
        <end position="45"/>
    </location>
</feature>
<feature type="region of interest" description="Disordered" evidence="1">
    <location>
        <begin position="86"/>
        <end position="148"/>
    </location>
</feature>
<reference evidence="2" key="1">
    <citation type="submission" date="2022-03" db="EMBL/GenBank/DDBJ databases">
        <authorList>
            <person name="Martin H S."/>
        </authorList>
    </citation>
    <scope>NUCLEOTIDE SEQUENCE</scope>
</reference>
<accession>A0ABN8ITY1</accession>